<comment type="subcellular location">
    <subcellularLocation>
        <location evidence="10">Cell membrane</location>
        <topology evidence="10">Multi-pass membrane protein</topology>
    </subcellularLocation>
</comment>
<evidence type="ECO:0000256" key="6">
    <source>
        <dbReference type="ARBA" id="ARBA00023098"/>
    </source>
</evidence>
<feature type="transmembrane region" description="Helical" evidence="10">
    <location>
        <begin position="163"/>
        <end position="183"/>
    </location>
</feature>
<comment type="catalytic activity">
    <reaction evidence="10">
        <text>an acyl phosphate + sn-glycerol 3-phosphate = a 1-acyl-sn-glycero-3-phosphate + phosphate</text>
        <dbReference type="Rhea" id="RHEA:34075"/>
        <dbReference type="ChEBI" id="CHEBI:43474"/>
        <dbReference type="ChEBI" id="CHEBI:57597"/>
        <dbReference type="ChEBI" id="CHEBI:57970"/>
        <dbReference type="ChEBI" id="CHEBI:59918"/>
        <dbReference type="EC" id="2.3.1.275"/>
    </reaction>
</comment>
<evidence type="ECO:0000256" key="2">
    <source>
        <dbReference type="ARBA" id="ARBA00022516"/>
    </source>
</evidence>
<feature type="transmembrane region" description="Helical" evidence="10">
    <location>
        <begin position="134"/>
        <end position="156"/>
    </location>
</feature>
<keyword evidence="2 10" id="KW-0444">Lipid biosynthesis</keyword>
<keyword evidence="4 10" id="KW-0812">Transmembrane</keyword>
<feature type="transmembrane region" description="Helical" evidence="10">
    <location>
        <begin position="100"/>
        <end position="122"/>
    </location>
</feature>
<dbReference type="Pfam" id="PF02660">
    <property type="entry name" value="G3P_acyltransf"/>
    <property type="match status" value="1"/>
</dbReference>
<keyword evidence="1 10" id="KW-1003">Cell membrane</keyword>
<evidence type="ECO:0000256" key="9">
    <source>
        <dbReference type="ARBA" id="ARBA00023264"/>
    </source>
</evidence>
<comment type="similarity">
    <text evidence="10">Belongs to the PlsY family.</text>
</comment>
<keyword evidence="12" id="KW-1185">Reference proteome</keyword>
<keyword evidence="11" id="KW-0012">Acyltransferase</keyword>
<sequence>MISHIVFAYVFLILIAPILAYLVGSFNFSLVFSLWWKNKDVRKFNSQNAGATNMSRVFGKKMGILVFLFDAIKPMVVIALAYCVLRYGLHDAQVNPWNDFHLNILLHFSGLVCMIGHIYPLYFNFRGGKGVSTYFGWLLIMNPIVAVLYFIIFYIVARVKKYVSLAAMVSTGITSLLIIVPGINYTPLYNECFVSYFADLHLTMINVSYLLLFSVPAACLLIICHKSNIIRLRLGIEKTNRFMIFKKFI</sequence>
<dbReference type="GO" id="GO:0004366">
    <property type="term" value="F:glycerol-3-phosphate O-acyltransferase activity"/>
    <property type="evidence" value="ECO:0007669"/>
    <property type="project" value="UniProtKB-EC"/>
</dbReference>
<feature type="transmembrane region" description="Helical" evidence="10">
    <location>
        <begin position="203"/>
        <end position="224"/>
    </location>
</feature>
<organism evidence="11 12">
    <name type="scientific">Ureaplasma miroungigenitalium</name>
    <dbReference type="NCBI Taxonomy" id="1042321"/>
    <lineage>
        <taxon>Bacteria</taxon>
        <taxon>Bacillati</taxon>
        <taxon>Mycoplasmatota</taxon>
        <taxon>Mycoplasmoidales</taxon>
        <taxon>Mycoplasmoidaceae</taxon>
        <taxon>Ureaplasma</taxon>
    </lineage>
</organism>
<accession>A0ABT3BMA3</accession>
<keyword evidence="7 10" id="KW-0472">Membrane</keyword>
<dbReference type="SMART" id="SM01207">
    <property type="entry name" value="G3P_acyltransf"/>
    <property type="match status" value="1"/>
</dbReference>
<evidence type="ECO:0000313" key="12">
    <source>
        <dbReference type="Proteomes" id="UP001208245"/>
    </source>
</evidence>
<dbReference type="GO" id="GO:0008168">
    <property type="term" value="F:methyltransferase activity"/>
    <property type="evidence" value="ECO:0007669"/>
    <property type="project" value="UniProtKB-KW"/>
</dbReference>
<dbReference type="NCBIfam" id="TIGR00023">
    <property type="entry name" value="glycerol-3-phosphate 1-O-acyltransferase PlsY"/>
    <property type="match status" value="1"/>
</dbReference>
<evidence type="ECO:0000256" key="8">
    <source>
        <dbReference type="ARBA" id="ARBA00023209"/>
    </source>
</evidence>
<protein>
    <recommendedName>
        <fullName evidence="10">Glycerol-3-phosphate acyltransferase</fullName>
    </recommendedName>
    <alternativeName>
        <fullName evidence="10">Acyl-PO4 G3P acyltransferase</fullName>
    </alternativeName>
    <alternativeName>
        <fullName evidence="10">Acyl-phosphate--glycerol-3-phosphate acyltransferase</fullName>
    </alternativeName>
    <alternativeName>
        <fullName evidence="10">G3P acyltransferase</fullName>
        <shortName evidence="10">GPAT</shortName>
        <ecNumber evidence="10">2.3.1.275</ecNumber>
    </alternativeName>
    <alternativeName>
        <fullName evidence="10">Lysophosphatidic acid synthase</fullName>
        <shortName evidence="10">LPA synthase</shortName>
    </alternativeName>
</protein>
<keyword evidence="8 10" id="KW-0594">Phospholipid biosynthesis</keyword>
<feature type="transmembrane region" description="Helical" evidence="10">
    <location>
        <begin position="7"/>
        <end position="36"/>
    </location>
</feature>
<evidence type="ECO:0000256" key="10">
    <source>
        <dbReference type="HAMAP-Rule" id="MF_01043"/>
    </source>
</evidence>
<dbReference type="Proteomes" id="UP001208245">
    <property type="component" value="Unassembled WGS sequence"/>
</dbReference>
<dbReference type="GO" id="GO:0032259">
    <property type="term" value="P:methylation"/>
    <property type="evidence" value="ECO:0007669"/>
    <property type="project" value="UniProtKB-KW"/>
</dbReference>
<keyword evidence="5 10" id="KW-1133">Transmembrane helix</keyword>
<dbReference type="EMBL" id="JAOXHL010000001">
    <property type="protein sequence ID" value="MCV3728358.1"/>
    <property type="molecule type" value="Genomic_DNA"/>
</dbReference>
<evidence type="ECO:0000256" key="7">
    <source>
        <dbReference type="ARBA" id="ARBA00023136"/>
    </source>
</evidence>
<dbReference type="PANTHER" id="PTHR30309:SF0">
    <property type="entry name" value="GLYCEROL-3-PHOSPHATE ACYLTRANSFERASE-RELATED"/>
    <property type="match status" value="1"/>
</dbReference>
<comment type="subunit">
    <text evidence="10">Probably interacts with PlsX.</text>
</comment>
<reference evidence="11 12" key="1">
    <citation type="journal article" date="2020" name="Int. J. Syst. Evol. Microbiol.">
        <title>Ureaplasma miroungigenitalium sp. nov. isolated from northern elephant seals (Mirounga angustirostris) and Ureaplasma zalophigenitalium sp. nov. isolated from California sea lions (Zalophus californianus).</title>
        <authorList>
            <person name="Volokhov D.V."/>
            <person name="Gulland F.M."/>
            <person name="Gao Y."/>
            <person name="Chizhikov V.E."/>
        </authorList>
    </citation>
    <scope>NUCLEOTIDE SEQUENCE [LARGE SCALE GENOMIC DNA]</scope>
    <source>
        <strain evidence="11 12">ES3182-GEN</strain>
    </source>
</reference>
<keyword evidence="3 10" id="KW-0808">Transferase</keyword>
<name>A0ABT3BMA3_9BACT</name>
<comment type="caution">
    <text evidence="11">The sequence shown here is derived from an EMBL/GenBank/DDBJ whole genome shotgun (WGS) entry which is preliminary data.</text>
</comment>
<evidence type="ECO:0000313" key="11">
    <source>
        <dbReference type="EMBL" id="MCV3728358.1"/>
    </source>
</evidence>
<evidence type="ECO:0000256" key="1">
    <source>
        <dbReference type="ARBA" id="ARBA00022475"/>
    </source>
</evidence>
<dbReference type="PANTHER" id="PTHR30309">
    <property type="entry name" value="INNER MEMBRANE PROTEIN YGIH"/>
    <property type="match status" value="1"/>
</dbReference>
<gene>
    <name evidence="10 11" type="primary">plsY</name>
    <name evidence="11" type="ORF">OF376_00980</name>
</gene>
<feature type="transmembrane region" description="Helical" evidence="10">
    <location>
        <begin position="64"/>
        <end position="88"/>
    </location>
</feature>
<comment type="function">
    <text evidence="10">Catalyzes the transfer of an acyl group from acyl-phosphate (acyl-PO(4)) to glycerol-3-phosphate (G3P) to form lysophosphatidic acid (LPA). This enzyme utilizes acyl-phosphate as fatty acyl donor, but not acyl-CoA or acyl-ACP.</text>
</comment>
<dbReference type="RefSeq" id="WP_263821683.1">
    <property type="nucleotide sequence ID" value="NZ_JAOXHL010000001.1"/>
</dbReference>
<evidence type="ECO:0000256" key="3">
    <source>
        <dbReference type="ARBA" id="ARBA00022679"/>
    </source>
</evidence>
<dbReference type="EC" id="2.3.1.275" evidence="10"/>
<evidence type="ECO:0000256" key="4">
    <source>
        <dbReference type="ARBA" id="ARBA00022692"/>
    </source>
</evidence>
<dbReference type="HAMAP" id="MF_01043">
    <property type="entry name" value="PlsY"/>
    <property type="match status" value="1"/>
</dbReference>
<keyword evidence="9 10" id="KW-1208">Phospholipid metabolism</keyword>
<dbReference type="InterPro" id="IPR003811">
    <property type="entry name" value="G3P_acylTferase_PlsY"/>
</dbReference>
<proteinExistence type="inferred from homology"/>
<evidence type="ECO:0000256" key="5">
    <source>
        <dbReference type="ARBA" id="ARBA00022989"/>
    </source>
</evidence>
<comment type="pathway">
    <text evidence="10">Lipid metabolism; phospholipid metabolism.</text>
</comment>
<keyword evidence="6 10" id="KW-0443">Lipid metabolism</keyword>